<keyword evidence="3 7" id="KW-0547">Nucleotide-binding</keyword>
<evidence type="ECO:0000313" key="12">
    <source>
        <dbReference type="Proteomes" id="UP000078561"/>
    </source>
</evidence>
<name>A0A163TI04_ABSGL</name>
<dbReference type="GO" id="GO:0005524">
    <property type="term" value="F:ATP binding"/>
    <property type="evidence" value="ECO:0007669"/>
    <property type="project" value="UniProtKB-UniRule"/>
</dbReference>
<dbReference type="Pfam" id="PF02518">
    <property type="entry name" value="HATPase_c"/>
    <property type="match status" value="1"/>
</dbReference>
<dbReference type="GO" id="GO:0004740">
    <property type="term" value="F:pyruvate dehydrogenase (acetyl-transferring) kinase activity"/>
    <property type="evidence" value="ECO:0007669"/>
    <property type="project" value="TreeGrafter"/>
</dbReference>
<reference evidence="11" key="1">
    <citation type="submission" date="2016-04" db="EMBL/GenBank/DDBJ databases">
        <authorList>
            <person name="Evans L.H."/>
            <person name="Alamgir A."/>
            <person name="Owens N."/>
            <person name="Weber N.D."/>
            <person name="Virtaneva K."/>
            <person name="Barbian K."/>
            <person name="Babar A."/>
            <person name="Rosenke K."/>
        </authorList>
    </citation>
    <scope>NUCLEOTIDE SEQUENCE [LARGE SCALE GENOMIC DNA]</scope>
    <source>
        <strain evidence="11">CBS 101.48</strain>
    </source>
</reference>
<evidence type="ECO:0000256" key="8">
    <source>
        <dbReference type="SAM" id="MobiDB-lite"/>
    </source>
</evidence>
<evidence type="ECO:0000256" key="6">
    <source>
        <dbReference type="ARBA" id="ARBA00023128"/>
    </source>
</evidence>
<feature type="region of interest" description="Disordered" evidence="8">
    <location>
        <begin position="33"/>
        <end position="57"/>
    </location>
</feature>
<dbReference type="OMA" id="YWRTFET"/>
<gene>
    <name evidence="11" type="primary">ABSGL_10888.1 scaffold 12033</name>
</gene>
<evidence type="ECO:0000259" key="9">
    <source>
        <dbReference type="Pfam" id="PF02518"/>
    </source>
</evidence>
<dbReference type="AlphaFoldDB" id="A0A163TI04"/>
<dbReference type="GO" id="GO:0010906">
    <property type="term" value="P:regulation of glucose metabolic process"/>
    <property type="evidence" value="ECO:0007669"/>
    <property type="project" value="TreeGrafter"/>
</dbReference>
<dbReference type="SUPFAM" id="SSF55874">
    <property type="entry name" value="ATPase domain of HSP90 chaperone/DNA topoisomerase II/histidine kinase"/>
    <property type="match status" value="1"/>
</dbReference>
<dbReference type="InParanoid" id="A0A163TI04"/>
<dbReference type="EC" id="2.7.11.-" evidence="7"/>
<organism evidence="11">
    <name type="scientific">Absidia glauca</name>
    <name type="common">Pin mould</name>
    <dbReference type="NCBI Taxonomy" id="4829"/>
    <lineage>
        <taxon>Eukaryota</taxon>
        <taxon>Fungi</taxon>
        <taxon>Fungi incertae sedis</taxon>
        <taxon>Mucoromycota</taxon>
        <taxon>Mucoromycotina</taxon>
        <taxon>Mucoromycetes</taxon>
        <taxon>Mucorales</taxon>
        <taxon>Cunninghamellaceae</taxon>
        <taxon>Absidia</taxon>
    </lineage>
</organism>
<keyword evidence="5 7" id="KW-0067">ATP-binding</keyword>
<dbReference type="InterPro" id="IPR036784">
    <property type="entry name" value="AK/P_DHK_N_sf"/>
</dbReference>
<dbReference type="OrthoDB" id="407390at2759"/>
<dbReference type="STRING" id="4829.A0A163TI04"/>
<feature type="region of interest" description="Disordered" evidence="8">
    <location>
        <begin position="450"/>
        <end position="484"/>
    </location>
</feature>
<dbReference type="PANTHER" id="PTHR11947:SF25">
    <property type="entry name" value="[PYRUVATE DEHYDROGENASE (ACETYL-TRANSFERRING)] KINASE 2, MITOCHONDRIAL"/>
    <property type="match status" value="1"/>
</dbReference>
<evidence type="ECO:0000256" key="4">
    <source>
        <dbReference type="ARBA" id="ARBA00022777"/>
    </source>
</evidence>
<protein>
    <recommendedName>
        <fullName evidence="7">Protein-serine/threonine kinase</fullName>
        <ecNumber evidence="7">2.7.11.-</ecNumber>
    </recommendedName>
</protein>
<dbReference type="PANTHER" id="PTHR11947">
    <property type="entry name" value="PYRUVATE DEHYDROGENASE KINASE"/>
    <property type="match status" value="1"/>
</dbReference>
<dbReference type="InterPro" id="IPR039028">
    <property type="entry name" value="BCKD/PDK"/>
</dbReference>
<feature type="domain" description="Branched-chain alpha-ketoacid dehydrogenase kinase/Pyruvate dehydrogenase kinase N-terminal" evidence="10">
    <location>
        <begin position="83"/>
        <end position="250"/>
    </location>
</feature>
<dbReference type="InterPro" id="IPR018955">
    <property type="entry name" value="BCDHK/PDK_N"/>
</dbReference>
<keyword evidence="6 7" id="KW-0496">Mitochondrion</keyword>
<evidence type="ECO:0000256" key="7">
    <source>
        <dbReference type="RuleBase" id="RU366032"/>
    </source>
</evidence>
<keyword evidence="4 7" id="KW-0418">Kinase</keyword>
<keyword evidence="12" id="KW-1185">Reference proteome</keyword>
<dbReference type="Proteomes" id="UP000078561">
    <property type="component" value="Unassembled WGS sequence"/>
</dbReference>
<evidence type="ECO:0000256" key="5">
    <source>
        <dbReference type="ARBA" id="ARBA00022840"/>
    </source>
</evidence>
<accession>A0A163TI04</accession>
<feature type="compositionally biased region" description="Basic residues" evidence="8">
    <location>
        <begin position="470"/>
        <end position="479"/>
    </location>
</feature>
<evidence type="ECO:0000259" key="10">
    <source>
        <dbReference type="Pfam" id="PF10436"/>
    </source>
</evidence>
<dbReference type="Pfam" id="PF10436">
    <property type="entry name" value="BCDHK_Adom3"/>
    <property type="match status" value="1"/>
</dbReference>
<dbReference type="InterPro" id="IPR003594">
    <property type="entry name" value="HATPase_dom"/>
</dbReference>
<keyword evidence="2 7" id="KW-0808">Transferase</keyword>
<sequence>MIRRIGLQCQKSSPVWRRKYKVGHLHEHSFASVTTSKPSHLPLPTKEPLSAKPPESTKADAPYHFYQNKVLEPYLKQTIHANTLRQYIVFGRHMTSDRLVTSANWVRDELLVRLAHRIRDFQQLPFIVGTNPNIEWSYRLYWGAFEALRKTPTIKTTQDNDAFCMLLVNLFEDGQQVLPRMALGISESASHFKPHDNVLDRFLNRMLQARISRRLLADQHLALTKACSSNGGGSSVNSNSSNKSRNQVGIFNTECSARAILDQVLALVTRQYQHPSSLPPVQVQIPENDIIFAYIPDQLQHILYELLHNATKYTLLHHHGTTTTSLPPIRVTISANKTDVFFRVSDQAGGIVMPKYERLWSYQERANCGDFTDFEHVPLMPVTMADRFRQQQTTANGPHHVSLGIGLLMSRVFAEYWGGELQVITMDGYGTDAYVRIPRTGLLTENIGIDTTQHRAQRRKSIDPTPTKQQQHHHHHHLVKHSEPAHNQKGWILSSIITS</sequence>
<comment type="subcellular location">
    <subcellularLocation>
        <location evidence="7">Mitochondrion matrix</location>
    </subcellularLocation>
</comment>
<proteinExistence type="inferred from homology"/>
<dbReference type="EMBL" id="LT554417">
    <property type="protein sequence ID" value="SAM05022.1"/>
    <property type="molecule type" value="Genomic_DNA"/>
</dbReference>
<evidence type="ECO:0000256" key="3">
    <source>
        <dbReference type="ARBA" id="ARBA00022741"/>
    </source>
</evidence>
<dbReference type="SUPFAM" id="SSF69012">
    <property type="entry name" value="alpha-ketoacid dehydrogenase kinase, N-terminal domain"/>
    <property type="match status" value="1"/>
</dbReference>
<evidence type="ECO:0000256" key="2">
    <source>
        <dbReference type="ARBA" id="ARBA00022679"/>
    </source>
</evidence>
<dbReference type="InterPro" id="IPR036890">
    <property type="entry name" value="HATPase_C_sf"/>
</dbReference>
<dbReference type="Gene3D" id="3.30.565.10">
    <property type="entry name" value="Histidine kinase-like ATPase, C-terminal domain"/>
    <property type="match status" value="1"/>
</dbReference>
<evidence type="ECO:0000256" key="1">
    <source>
        <dbReference type="ARBA" id="ARBA00006155"/>
    </source>
</evidence>
<dbReference type="GO" id="GO:0005759">
    <property type="term" value="C:mitochondrial matrix"/>
    <property type="evidence" value="ECO:0007669"/>
    <property type="project" value="UniProtKB-SubCell"/>
</dbReference>
<evidence type="ECO:0000313" key="11">
    <source>
        <dbReference type="EMBL" id="SAM05022.1"/>
    </source>
</evidence>
<comment type="similarity">
    <text evidence="1 7">Belongs to the PDK/BCKDK protein kinase family.</text>
</comment>
<feature type="domain" description="Histidine kinase/HSP90-like ATPase" evidence="9">
    <location>
        <begin position="296"/>
        <end position="439"/>
    </location>
</feature>
<dbReference type="Gene3D" id="1.20.140.20">
    <property type="entry name" value="Alpha-ketoacid/pyruvate dehydrogenase kinase, N-terminal domain"/>
    <property type="match status" value="1"/>
</dbReference>